<accession>A0A8S3EYT3</accession>
<evidence type="ECO:0000256" key="1">
    <source>
        <dbReference type="ARBA" id="ARBA00022723"/>
    </source>
</evidence>
<feature type="non-terminal residue" evidence="7">
    <location>
        <position position="106"/>
    </location>
</feature>
<keyword evidence="2 4" id="KW-0863">Zinc-finger</keyword>
<dbReference type="Proteomes" id="UP000681967">
    <property type="component" value="Unassembled WGS sequence"/>
</dbReference>
<organism evidence="7 8">
    <name type="scientific">Rotaria magnacalcarata</name>
    <dbReference type="NCBI Taxonomy" id="392030"/>
    <lineage>
        <taxon>Eukaryota</taxon>
        <taxon>Metazoa</taxon>
        <taxon>Spiralia</taxon>
        <taxon>Gnathifera</taxon>
        <taxon>Rotifera</taxon>
        <taxon>Eurotatoria</taxon>
        <taxon>Bdelloidea</taxon>
        <taxon>Philodinida</taxon>
        <taxon>Philodinidae</taxon>
        <taxon>Rotaria</taxon>
    </lineage>
</organism>
<dbReference type="EMBL" id="CAJOBH010237087">
    <property type="protein sequence ID" value="CAF5095156.1"/>
    <property type="molecule type" value="Genomic_DNA"/>
</dbReference>
<evidence type="ECO:0000256" key="3">
    <source>
        <dbReference type="ARBA" id="ARBA00022833"/>
    </source>
</evidence>
<dbReference type="InterPro" id="IPR019787">
    <property type="entry name" value="Znf_PHD-finger"/>
</dbReference>
<dbReference type="Gene3D" id="3.30.40.10">
    <property type="entry name" value="Zinc/RING finger domain, C3HC4 (zinc finger)"/>
    <property type="match status" value="1"/>
</dbReference>
<dbReference type="AlphaFoldDB" id="A0A8S3EYT3"/>
<dbReference type="GO" id="GO:0008270">
    <property type="term" value="F:zinc ion binding"/>
    <property type="evidence" value="ECO:0007669"/>
    <property type="project" value="UniProtKB-KW"/>
</dbReference>
<dbReference type="GO" id="GO:0000981">
    <property type="term" value="F:DNA-binding transcription factor activity, RNA polymerase II-specific"/>
    <property type="evidence" value="ECO:0007669"/>
    <property type="project" value="TreeGrafter"/>
</dbReference>
<keyword evidence="1" id="KW-0479">Metal-binding</keyword>
<evidence type="ECO:0000313" key="8">
    <source>
        <dbReference type="Proteomes" id="UP000681967"/>
    </source>
</evidence>
<evidence type="ECO:0008006" key="9">
    <source>
        <dbReference type="Google" id="ProtNLM"/>
    </source>
</evidence>
<reference evidence="7" key="1">
    <citation type="submission" date="2021-02" db="EMBL/GenBank/DDBJ databases">
        <authorList>
            <person name="Nowell W R."/>
        </authorList>
    </citation>
    <scope>NUCLEOTIDE SEQUENCE</scope>
</reference>
<name>A0A8S3EYT3_9BILA</name>
<dbReference type="PANTHER" id="PTHR12360">
    <property type="entry name" value="NUCLEAR TRANSCRIPTION FACTOR, X-BOX BINDING 1 NFX1"/>
    <property type="match status" value="1"/>
</dbReference>
<feature type="non-terminal residue" evidence="7">
    <location>
        <position position="1"/>
    </location>
</feature>
<dbReference type="GO" id="GO:0005634">
    <property type="term" value="C:nucleus"/>
    <property type="evidence" value="ECO:0007669"/>
    <property type="project" value="TreeGrafter"/>
</dbReference>
<gene>
    <name evidence="7" type="ORF">BYL167_LOCUS63663</name>
</gene>
<dbReference type="InterPro" id="IPR013083">
    <property type="entry name" value="Znf_RING/FYVE/PHD"/>
</dbReference>
<evidence type="ECO:0000259" key="5">
    <source>
        <dbReference type="PROSITE" id="PS50016"/>
    </source>
</evidence>
<dbReference type="CDD" id="cd16697">
    <property type="entry name" value="RING-CH-C4HC3_NFXL1"/>
    <property type="match status" value="1"/>
</dbReference>
<evidence type="ECO:0000256" key="4">
    <source>
        <dbReference type="PROSITE-ProRule" id="PRU00175"/>
    </source>
</evidence>
<protein>
    <recommendedName>
        <fullName evidence="9">RING-type domain-containing protein</fullName>
    </recommendedName>
</protein>
<feature type="domain" description="RING-type" evidence="6">
    <location>
        <begin position="23"/>
        <end position="79"/>
    </location>
</feature>
<feature type="domain" description="PHD-type" evidence="5">
    <location>
        <begin position="20"/>
        <end position="81"/>
    </location>
</feature>
<keyword evidence="3" id="KW-0862">Zinc</keyword>
<dbReference type="PANTHER" id="PTHR12360:SF1">
    <property type="entry name" value="NF-X1-TYPE ZINC FINGER PROTEIN NFXL1"/>
    <property type="match status" value="1"/>
</dbReference>
<proteinExistence type="predicted"/>
<evidence type="ECO:0000259" key="6">
    <source>
        <dbReference type="PROSITE" id="PS50089"/>
    </source>
</evidence>
<comment type="caution">
    <text evidence="7">The sequence shown here is derived from an EMBL/GenBank/DDBJ whole genome shotgun (WGS) entry which is preliminary data.</text>
</comment>
<evidence type="ECO:0000313" key="7">
    <source>
        <dbReference type="EMBL" id="CAF5095156.1"/>
    </source>
</evidence>
<sequence length="106" mass="12462">SSNDLGRTYQYLIDSLSSDANICLICIDLIQKTDAIWNCSCCYSPFHIVCIQKWIKDGVYQSLVINNNETNSWHCPKCRTEFDQKDTPKRYLCYCHKEIDPQFNPW</sequence>
<dbReference type="InterPro" id="IPR001841">
    <property type="entry name" value="Znf_RING"/>
</dbReference>
<dbReference type="InterPro" id="IPR034078">
    <property type="entry name" value="NFX1_fam"/>
</dbReference>
<evidence type="ECO:0000256" key="2">
    <source>
        <dbReference type="ARBA" id="ARBA00022771"/>
    </source>
</evidence>
<dbReference type="PROSITE" id="PS50016">
    <property type="entry name" value="ZF_PHD_2"/>
    <property type="match status" value="1"/>
</dbReference>
<dbReference type="PROSITE" id="PS50089">
    <property type="entry name" value="ZF_RING_2"/>
    <property type="match status" value="1"/>
</dbReference>
<dbReference type="SUPFAM" id="SSF57850">
    <property type="entry name" value="RING/U-box"/>
    <property type="match status" value="1"/>
</dbReference>
<dbReference type="GO" id="GO:0000977">
    <property type="term" value="F:RNA polymerase II transcription regulatory region sequence-specific DNA binding"/>
    <property type="evidence" value="ECO:0007669"/>
    <property type="project" value="TreeGrafter"/>
</dbReference>
<dbReference type="InterPro" id="IPR019786">
    <property type="entry name" value="Zinc_finger_PHD-type_CS"/>
</dbReference>
<dbReference type="PROSITE" id="PS01359">
    <property type="entry name" value="ZF_PHD_1"/>
    <property type="match status" value="1"/>
</dbReference>